<dbReference type="InterPro" id="IPR050990">
    <property type="entry name" value="UPF0237/GcvR_regulator"/>
</dbReference>
<dbReference type="PANTHER" id="PTHR34875:SF6">
    <property type="entry name" value="UPF0237 PROTEIN MJ1558"/>
    <property type="match status" value="1"/>
</dbReference>
<dbReference type="SUPFAM" id="SSF55021">
    <property type="entry name" value="ACT-like"/>
    <property type="match status" value="2"/>
</dbReference>
<protein>
    <submittedName>
        <fullName evidence="2">Amino acid-binding protein</fullName>
    </submittedName>
</protein>
<proteinExistence type="predicted"/>
<dbReference type="Gene3D" id="3.30.70.260">
    <property type="match status" value="2"/>
</dbReference>
<comment type="caution">
    <text evidence="2">The sequence shown here is derived from an EMBL/GenBank/DDBJ whole genome shotgun (WGS) entry which is preliminary data.</text>
</comment>
<keyword evidence="3" id="KW-1185">Reference proteome</keyword>
<dbReference type="PANTHER" id="PTHR34875">
    <property type="entry name" value="UPF0237 PROTEIN MJ1558"/>
    <property type="match status" value="1"/>
</dbReference>
<organism evidence="2 3">
    <name type="scientific">Kordiimonas sediminis</name>
    <dbReference type="NCBI Taxonomy" id="1735581"/>
    <lineage>
        <taxon>Bacteria</taxon>
        <taxon>Pseudomonadati</taxon>
        <taxon>Pseudomonadota</taxon>
        <taxon>Alphaproteobacteria</taxon>
        <taxon>Kordiimonadales</taxon>
        <taxon>Kordiimonadaceae</taxon>
        <taxon>Kordiimonas</taxon>
    </lineage>
</organism>
<name>A0A919E9I2_9PROT</name>
<feature type="domain" description="ACT" evidence="1">
    <location>
        <begin position="99"/>
        <end position="179"/>
    </location>
</feature>
<dbReference type="PROSITE" id="PS51671">
    <property type="entry name" value="ACT"/>
    <property type="match status" value="1"/>
</dbReference>
<reference evidence="2" key="2">
    <citation type="submission" date="2020-09" db="EMBL/GenBank/DDBJ databases">
        <authorList>
            <person name="Sun Q."/>
            <person name="Kim S."/>
        </authorList>
    </citation>
    <scope>NUCLEOTIDE SEQUENCE</scope>
    <source>
        <strain evidence="2">KCTC 42590</strain>
    </source>
</reference>
<evidence type="ECO:0000313" key="2">
    <source>
        <dbReference type="EMBL" id="GHF26216.1"/>
    </source>
</evidence>
<dbReference type="RefSeq" id="WP_191252820.1">
    <property type="nucleotide sequence ID" value="NZ_BNCI01000002.1"/>
</dbReference>
<evidence type="ECO:0000259" key="1">
    <source>
        <dbReference type="PROSITE" id="PS51671"/>
    </source>
</evidence>
<dbReference type="Pfam" id="PF01842">
    <property type="entry name" value="ACT"/>
    <property type="match status" value="1"/>
</dbReference>
<dbReference type="InterPro" id="IPR045865">
    <property type="entry name" value="ACT-like_dom_sf"/>
</dbReference>
<gene>
    <name evidence="2" type="ORF">GCM10017044_21400</name>
</gene>
<evidence type="ECO:0000313" key="3">
    <source>
        <dbReference type="Proteomes" id="UP000630923"/>
    </source>
</evidence>
<dbReference type="EMBL" id="BNCI01000002">
    <property type="protein sequence ID" value="GHF26216.1"/>
    <property type="molecule type" value="Genomic_DNA"/>
</dbReference>
<dbReference type="AlphaFoldDB" id="A0A919E9I2"/>
<dbReference type="InterPro" id="IPR002912">
    <property type="entry name" value="ACT_dom"/>
</dbReference>
<reference evidence="2" key="1">
    <citation type="journal article" date="2014" name="Int. J. Syst. Evol. Microbiol.">
        <title>Complete genome sequence of Corynebacterium casei LMG S-19264T (=DSM 44701T), isolated from a smear-ripened cheese.</title>
        <authorList>
            <consortium name="US DOE Joint Genome Institute (JGI-PGF)"/>
            <person name="Walter F."/>
            <person name="Albersmeier A."/>
            <person name="Kalinowski J."/>
            <person name="Ruckert C."/>
        </authorList>
    </citation>
    <scope>NUCLEOTIDE SEQUENCE</scope>
    <source>
        <strain evidence="2">KCTC 42590</strain>
    </source>
</reference>
<sequence>MSHSKSAVLISISGLDRVGVVSEVSGYLFEIGGNLADTAFALLGKGFDYTAVAEFDVEISTNEISDGLASLNSLQGAEISVKPFPFDLAREHTGTITHFLEIIGGDKPGLVARVSEVILEYGANIVRMTSRRVETEDGYDYRTRFGLNISGGNAEALENALYNTAGSMRLTCEFKKAAG</sequence>
<accession>A0A919E9I2</accession>
<dbReference type="CDD" id="cd02116">
    <property type="entry name" value="ACT"/>
    <property type="match status" value="1"/>
</dbReference>
<dbReference type="Proteomes" id="UP000630923">
    <property type="component" value="Unassembled WGS sequence"/>
</dbReference>